<dbReference type="GO" id="GO:0016757">
    <property type="term" value="F:glycosyltransferase activity"/>
    <property type="evidence" value="ECO:0007669"/>
    <property type="project" value="UniProtKB-KW"/>
</dbReference>
<feature type="transmembrane region" description="Helical" evidence="4">
    <location>
        <begin position="332"/>
        <end position="353"/>
    </location>
</feature>
<keyword evidence="4" id="KW-0812">Transmembrane</keyword>
<keyword evidence="3 6" id="KW-0808">Transferase</keyword>
<keyword evidence="2" id="KW-0328">Glycosyltransferase</keyword>
<dbReference type="eggNOG" id="COG1215">
    <property type="taxonomic scope" value="Bacteria"/>
</dbReference>
<dbReference type="InterPro" id="IPR029044">
    <property type="entry name" value="Nucleotide-diphossugar_trans"/>
</dbReference>
<evidence type="ECO:0000256" key="3">
    <source>
        <dbReference type="ARBA" id="ARBA00022679"/>
    </source>
</evidence>
<reference evidence="6 7" key="1">
    <citation type="submission" date="2012-06" db="EMBL/GenBank/DDBJ databases">
        <title>Complete genome of Terriglobus roseus DSM 18391.</title>
        <authorList>
            <consortium name="US DOE Joint Genome Institute (JGI-PGF)"/>
            <person name="Lucas S."/>
            <person name="Copeland A."/>
            <person name="Lapidus A."/>
            <person name="Glavina del Rio T."/>
            <person name="Dalin E."/>
            <person name="Tice H."/>
            <person name="Bruce D."/>
            <person name="Goodwin L."/>
            <person name="Pitluck S."/>
            <person name="Peters L."/>
            <person name="Mikhailova N."/>
            <person name="Munk A.C.C."/>
            <person name="Kyrpides N."/>
            <person name="Mavromatis K."/>
            <person name="Ivanova N."/>
            <person name="Brettin T."/>
            <person name="Detter J.C."/>
            <person name="Han C."/>
            <person name="Larimer F."/>
            <person name="Land M."/>
            <person name="Hauser L."/>
            <person name="Markowitz V."/>
            <person name="Cheng J.-F."/>
            <person name="Hugenholtz P."/>
            <person name="Woyke T."/>
            <person name="Wu D."/>
            <person name="Brambilla E."/>
            <person name="Klenk H.-P."/>
            <person name="Eisen J.A."/>
        </authorList>
    </citation>
    <scope>NUCLEOTIDE SEQUENCE [LARGE SCALE GENOMIC DNA]</scope>
    <source>
        <strain evidence="7">DSM 18391 / NRRL B-41598 / KBS 63</strain>
    </source>
</reference>
<feature type="domain" description="Glycosyltransferase 2-like" evidence="5">
    <location>
        <begin position="62"/>
        <end position="224"/>
    </location>
</feature>
<dbReference type="Proteomes" id="UP000006056">
    <property type="component" value="Chromosome"/>
</dbReference>
<feature type="transmembrane region" description="Helical" evidence="4">
    <location>
        <begin position="360"/>
        <end position="382"/>
    </location>
</feature>
<organism evidence="6 7">
    <name type="scientific">Terriglobus roseus (strain DSM 18391 / NRRL B-41598 / KBS 63)</name>
    <dbReference type="NCBI Taxonomy" id="926566"/>
    <lineage>
        <taxon>Bacteria</taxon>
        <taxon>Pseudomonadati</taxon>
        <taxon>Acidobacteriota</taxon>
        <taxon>Terriglobia</taxon>
        <taxon>Terriglobales</taxon>
        <taxon>Acidobacteriaceae</taxon>
        <taxon>Terriglobus</taxon>
    </lineage>
</organism>
<evidence type="ECO:0000259" key="5">
    <source>
        <dbReference type="Pfam" id="PF00535"/>
    </source>
</evidence>
<evidence type="ECO:0000313" key="6">
    <source>
        <dbReference type="EMBL" id="AFL87554.1"/>
    </source>
</evidence>
<dbReference type="STRING" id="926566.Terro_1244"/>
<accession>I3ZE86</accession>
<comment type="similarity">
    <text evidence="1">Belongs to the glycosyltransferase 2 family.</text>
</comment>
<keyword evidence="4" id="KW-1133">Transmembrane helix</keyword>
<proteinExistence type="inferred from homology"/>
<keyword evidence="7" id="KW-1185">Reference proteome</keyword>
<dbReference type="KEGG" id="trs:Terro_1244"/>
<evidence type="ECO:0000256" key="4">
    <source>
        <dbReference type="SAM" id="Phobius"/>
    </source>
</evidence>
<dbReference type="SUPFAM" id="SSF53448">
    <property type="entry name" value="Nucleotide-diphospho-sugar transferases"/>
    <property type="match status" value="1"/>
</dbReference>
<dbReference type="HOGENOM" id="CLU_046109_0_0_0"/>
<dbReference type="CDD" id="cd06439">
    <property type="entry name" value="CESA_like_1"/>
    <property type="match status" value="1"/>
</dbReference>
<evidence type="ECO:0000256" key="1">
    <source>
        <dbReference type="ARBA" id="ARBA00006739"/>
    </source>
</evidence>
<dbReference type="PANTHER" id="PTHR43630:SF1">
    <property type="entry name" value="POLY-BETA-1,6-N-ACETYL-D-GLUCOSAMINE SYNTHASE"/>
    <property type="match status" value="1"/>
</dbReference>
<protein>
    <submittedName>
        <fullName evidence="6">Glycosyl transferase</fullName>
    </submittedName>
</protein>
<dbReference type="OrthoDB" id="9766299at2"/>
<feature type="transmembrane region" description="Helical" evidence="4">
    <location>
        <begin position="307"/>
        <end position="326"/>
    </location>
</feature>
<gene>
    <name evidence="6" type="ordered locus">Terro_1244</name>
</gene>
<dbReference type="InterPro" id="IPR001173">
    <property type="entry name" value="Glyco_trans_2-like"/>
</dbReference>
<evidence type="ECO:0000256" key="2">
    <source>
        <dbReference type="ARBA" id="ARBA00022676"/>
    </source>
</evidence>
<sequence>MPSWPNSGLLGTLPPISWVALFWICSFVVLYTYAGYPLMLWCVTRFRKERLLPPSSAPSLTLLIAAHNEASRIADKLNECLNLNYPRSDLQILVVSDGSTDETVSIVRSFEPLGVELLVLEQQCGKTAAQNAAVLQAKGDIVVFSDATTEYDRDALRYLAGAFADERIGAVSGRYSYINAKRVDGTGEGAKAYAGYDNRLRRMQSAAGSITGCCGCIYAVRRALYVPLEPHIISDLVEPLQILLRGSMVKFEPRAVAREIISHGNGREFSMRVRVIARALTGLNSVRSLLLPWKHPWIALQIHSHKILRYALPLFLLGILVASAMLRDRPLFRMVFLGQLLLYGVAAISLIAPATRRMKLFALPLYFCTVNAAALCGAIQFLRGTRYVVWKTQREPTHAS</sequence>
<evidence type="ECO:0000313" key="7">
    <source>
        <dbReference type="Proteomes" id="UP000006056"/>
    </source>
</evidence>
<feature type="transmembrane region" description="Helical" evidence="4">
    <location>
        <begin position="20"/>
        <end position="43"/>
    </location>
</feature>
<dbReference type="Gene3D" id="3.90.550.10">
    <property type="entry name" value="Spore Coat Polysaccharide Biosynthesis Protein SpsA, Chain A"/>
    <property type="match status" value="1"/>
</dbReference>
<dbReference type="PANTHER" id="PTHR43630">
    <property type="entry name" value="POLY-BETA-1,6-N-ACETYL-D-GLUCOSAMINE SYNTHASE"/>
    <property type="match status" value="1"/>
</dbReference>
<dbReference type="Pfam" id="PF00535">
    <property type="entry name" value="Glycos_transf_2"/>
    <property type="match status" value="1"/>
</dbReference>
<dbReference type="EMBL" id="CP003379">
    <property type="protein sequence ID" value="AFL87554.1"/>
    <property type="molecule type" value="Genomic_DNA"/>
</dbReference>
<dbReference type="AlphaFoldDB" id="I3ZE86"/>
<keyword evidence="4" id="KW-0472">Membrane</keyword>
<name>I3ZE86_TERRK</name>